<dbReference type="InterPro" id="IPR022172">
    <property type="entry name" value="DUF3703"/>
</dbReference>
<comment type="caution">
    <text evidence="1">The sequence shown here is derived from an EMBL/GenBank/DDBJ whole genome shotgun (WGS) entry which is preliminary data.</text>
</comment>
<dbReference type="Proteomes" id="UP001149303">
    <property type="component" value="Unassembled WGS sequence"/>
</dbReference>
<accession>A0A9X4EP08</accession>
<dbReference type="Pfam" id="PF12487">
    <property type="entry name" value="DUF3703"/>
    <property type="match status" value="1"/>
</dbReference>
<evidence type="ECO:0000313" key="1">
    <source>
        <dbReference type="EMBL" id="MDE1205910.1"/>
    </source>
</evidence>
<organism evidence="1 2">
    <name type="scientific">Tenacibaculum larymnensis</name>
    <dbReference type="NCBI Taxonomy" id="2878201"/>
    <lineage>
        <taxon>Bacteria</taxon>
        <taxon>Pseudomonadati</taxon>
        <taxon>Bacteroidota</taxon>
        <taxon>Flavobacteriia</taxon>
        <taxon>Flavobacteriales</taxon>
        <taxon>Flavobacteriaceae</taxon>
        <taxon>Tenacibaculum</taxon>
    </lineage>
</organism>
<evidence type="ECO:0000313" key="2">
    <source>
        <dbReference type="Proteomes" id="UP001149303"/>
    </source>
</evidence>
<dbReference type="RefSeq" id="WP_274639243.1">
    <property type="nucleotide sequence ID" value="NZ_JAIWJY010000002.1"/>
</dbReference>
<gene>
    <name evidence="1" type="ORF">LCI24_03795</name>
</gene>
<name>A0A9X4EP08_9FLAO</name>
<keyword evidence="2" id="KW-1185">Reference proteome</keyword>
<proteinExistence type="predicted"/>
<dbReference type="AlphaFoldDB" id="A0A9X4EP08"/>
<dbReference type="EMBL" id="JAIWJY010000002">
    <property type="protein sequence ID" value="MDE1205910.1"/>
    <property type="molecule type" value="Genomic_DNA"/>
</dbReference>
<protein>
    <submittedName>
        <fullName evidence="1">DUF3703 domain-containing protein</fullName>
    </submittedName>
</protein>
<sequence length="118" mass="13941">MTQLLMTQLQRKQQFYKQLTLAKKALKSKHFQVSFYHLENAHILGQKHVYRHTLSHYWMLVYGIKTYSLKEIVGQFFRIIASILFTLVWVPTGNTGGSNISAIKPIPVRKELRKYFQQ</sequence>
<reference evidence="1" key="1">
    <citation type="submission" date="2021-09" db="EMBL/GenBank/DDBJ databases">
        <authorList>
            <person name="Smyrli M."/>
        </authorList>
    </citation>
    <scope>NUCLEOTIDE SEQUENCE</scope>
    <source>
        <strain evidence="1">LAR25</strain>
    </source>
</reference>